<dbReference type="OrthoDB" id="5839736at2759"/>
<sequence>MHMFLSCAILAIFITVSEPVPTNNKKQKDVLKDVVPIKDNVNCLVVADLYNFGKNETRYAQERRLIKFVASRFFERTDVSTMGIATYGYVPELPINLNKALDRMAVSYDEFAKNLEPNTQLRSTNEHSNTAQALYEINVFKQLKGRANCLVFISAQQNTKHVPRLFIPWWNRIVVVGFDNTDVTEVIRLTPSVSVQVPYKFRSKNVHEVVDKILEAF</sequence>
<name>A0A368H253_ANCCA</name>
<dbReference type="STRING" id="29170.A0A368H253"/>
<keyword evidence="1" id="KW-0732">Signal</keyword>
<evidence type="ECO:0008006" key="4">
    <source>
        <dbReference type="Google" id="ProtNLM"/>
    </source>
</evidence>
<accession>A0A368H253</accession>
<feature type="chain" id="PRO_5016910845" description="VWFA domain-containing protein" evidence="1">
    <location>
        <begin position="20"/>
        <end position="217"/>
    </location>
</feature>
<comment type="caution">
    <text evidence="2">The sequence shown here is derived from an EMBL/GenBank/DDBJ whole genome shotgun (WGS) entry which is preliminary data.</text>
</comment>
<organism evidence="2 3">
    <name type="scientific">Ancylostoma caninum</name>
    <name type="common">Dog hookworm</name>
    <dbReference type="NCBI Taxonomy" id="29170"/>
    <lineage>
        <taxon>Eukaryota</taxon>
        <taxon>Metazoa</taxon>
        <taxon>Ecdysozoa</taxon>
        <taxon>Nematoda</taxon>
        <taxon>Chromadorea</taxon>
        <taxon>Rhabditida</taxon>
        <taxon>Rhabditina</taxon>
        <taxon>Rhabditomorpha</taxon>
        <taxon>Strongyloidea</taxon>
        <taxon>Ancylostomatidae</taxon>
        <taxon>Ancylostomatinae</taxon>
        <taxon>Ancylostoma</taxon>
    </lineage>
</organism>
<protein>
    <recommendedName>
        <fullName evidence="4">VWFA domain-containing protein</fullName>
    </recommendedName>
</protein>
<gene>
    <name evidence="2" type="ORF">ANCCAN_04591</name>
</gene>
<dbReference type="EMBL" id="JOJR01000035">
    <property type="protein sequence ID" value="RCN49340.1"/>
    <property type="molecule type" value="Genomic_DNA"/>
</dbReference>
<dbReference type="AlphaFoldDB" id="A0A368H253"/>
<feature type="signal peptide" evidence="1">
    <location>
        <begin position="1"/>
        <end position="19"/>
    </location>
</feature>
<evidence type="ECO:0000313" key="2">
    <source>
        <dbReference type="EMBL" id="RCN49340.1"/>
    </source>
</evidence>
<dbReference type="Proteomes" id="UP000252519">
    <property type="component" value="Unassembled WGS sequence"/>
</dbReference>
<reference evidence="2 3" key="1">
    <citation type="submission" date="2014-10" db="EMBL/GenBank/DDBJ databases">
        <title>Draft genome of the hookworm Ancylostoma caninum.</title>
        <authorList>
            <person name="Mitreva M."/>
        </authorList>
    </citation>
    <scope>NUCLEOTIDE SEQUENCE [LARGE SCALE GENOMIC DNA]</scope>
    <source>
        <strain evidence="2 3">Baltimore</strain>
    </source>
</reference>
<evidence type="ECO:0000256" key="1">
    <source>
        <dbReference type="SAM" id="SignalP"/>
    </source>
</evidence>
<evidence type="ECO:0000313" key="3">
    <source>
        <dbReference type="Proteomes" id="UP000252519"/>
    </source>
</evidence>
<keyword evidence="3" id="KW-1185">Reference proteome</keyword>
<proteinExistence type="predicted"/>